<dbReference type="SMART" id="SM00392">
    <property type="entry name" value="PROF"/>
    <property type="match status" value="1"/>
</dbReference>
<dbReference type="GO" id="GO:0003785">
    <property type="term" value="F:actin monomer binding"/>
    <property type="evidence" value="ECO:0007669"/>
    <property type="project" value="TreeGrafter"/>
</dbReference>
<dbReference type="HOGENOM" id="CLU_1391660_0_0_1"/>
<dbReference type="GO" id="GO:0005856">
    <property type="term" value="C:cytoskeleton"/>
    <property type="evidence" value="ECO:0007669"/>
    <property type="project" value="UniProtKB-SubCell"/>
</dbReference>
<dbReference type="InterPro" id="IPR048278">
    <property type="entry name" value="PFN"/>
</dbReference>
<dbReference type="STRING" id="225164.V3ZMR8"/>
<evidence type="ECO:0000256" key="1">
    <source>
        <dbReference type="ARBA" id="ARBA00004245"/>
    </source>
</evidence>
<dbReference type="Proteomes" id="UP000030746">
    <property type="component" value="Unassembled WGS sequence"/>
</dbReference>
<dbReference type="OMA" id="TINPNCN"/>
<keyword evidence="9" id="KW-1185">Reference proteome</keyword>
<dbReference type="RefSeq" id="XP_009067159.1">
    <property type="nucleotide sequence ID" value="XM_009068911.1"/>
</dbReference>
<proteinExistence type="inferred from homology"/>
<evidence type="ECO:0000313" key="9">
    <source>
        <dbReference type="Proteomes" id="UP000030746"/>
    </source>
</evidence>
<evidence type="ECO:0000256" key="5">
    <source>
        <dbReference type="ARBA" id="ARBA00023203"/>
    </source>
</evidence>
<dbReference type="InterPro" id="IPR005455">
    <property type="entry name" value="PFN_euk"/>
</dbReference>
<name>V3ZMR8_LOTGI</name>
<evidence type="ECO:0000256" key="3">
    <source>
        <dbReference type="ARBA" id="ARBA00011583"/>
    </source>
</evidence>
<comment type="subcellular location">
    <subcellularLocation>
        <location evidence="1">Cytoplasm</location>
        <location evidence="1">Cytoskeleton</location>
    </subcellularLocation>
</comment>
<keyword evidence="6" id="KW-0206">Cytoskeleton</keyword>
<sequence>MGLHVYMFSKAALTNHDYDKYIPDIHINLYSIVFLIPGLRRAAVLIEEGRWVRALGEMSGWDVWTRQLLHRNIDGVSYVSAHHGGLFGFDGKLWAGTDDFMKRINPTSLKKMHDAIDRGAAAVSKVELGGKKYFVLKNDPSSNFVILKSTDRGAGCTVAKSNTCLVVGIYDNDSVQPANNTSQICDIRDHLVDAGY</sequence>
<dbReference type="SUPFAM" id="SSF55770">
    <property type="entry name" value="Profilin (actin-binding protein)"/>
    <property type="match status" value="1"/>
</dbReference>
<gene>
    <name evidence="8" type="ORF">LOTGIDRAFT_237126</name>
</gene>
<dbReference type="EMBL" id="KB204017">
    <property type="protein sequence ID" value="ESO82131.1"/>
    <property type="molecule type" value="Genomic_DNA"/>
</dbReference>
<evidence type="ECO:0000256" key="7">
    <source>
        <dbReference type="RuleBase" id="RU003909"/>
    </source>
</evidence>
<comment type="similarity">
    <text evidence="2 7">Belongs to the profilin family.</text>
</comment>
<reference evidence="8 9" key="1">
    <citation type="journal article" date="2013" name="Nature">
        <title>Insights into bilaterian evolution from three spiralian genomes.</title>
        <authorList>
            <person name="Simakov O."/>
            <person name="Marletaz F."/>
            <person name="Cho S.J."/>
            <person name="Edsinger-Gonzales E."/>
            <person name="Havlak P."/>
            <person name="Hellsten U."/>
            <person name="Kuo D.H."/>
            <person name="Larsson T."/>
            <person name="Lv J."/>
            <person name="Arendt D."/>
            <person name="Savage R."/>
            <person name="Osoegawa K."/>
            <person name="de Jong P."/>
            <person name="Grimwood J."/>
            <person name="Chapman J.A."/>
            <person name="Shapiro H."/>
            <person name="Aerts A."/>
            <person name="Otillar R.P."/>
            <person name="Terry A.Y."/>
            <person name="Boore J.L."/>
            <person name="Grigoriev I.V."/>
            <person name="Lindberg D.R."/>
            <person name="Seaver E.C."/>
            <person name="Weisblat D.A."/>
            <person name="Putnam N.H."/>
            <person name="Rokhsar D.S."/>
        </authorList>
    </citation>
    <scope>NUCLEOTIDE SEQUENCE [LARGE SCALE GENOMIC DNA]</scope>
</reference>
<dbReference type="Gene3D" id="3.30.450.30">
    <property type="entry name" value="Dynein light chain 2a, cytoplasmic"/>
    <property type="match status" value="1"/>
</dbReference>
<dbReference type="PANTHER" id="PTHR11604">
    <property type="entry name" value="PROFILIN"/>
    <property type="match status" value="1"/>
</dbReference>
<organism evidence="8 9">
    <name type="scientific">Lottia gigantea</name>
    <name type="common">Giant owl limpet</name>
    <dbReference type="NCBI Taxonomy" id="225164"/>
    <lineage>
        <taxon>Eukaryota</taxon>
        <taxon>Metazoa</taxon>
        <taxon>Spiralia</taxon>
        <taxon>Lophotrochozoa</taxon>
        <taxon>Mollusca</taxon>
        <taxon>Gastropoda</taxon>
        <taxon>Patellogastropoda</taxon>
        <taxon>Lottioidea</taxon>
        <taxon>Lottiidae</taxon>
        <taxon>Lottia</taxon>
    </lineage>
</organism>
<evidence type="ECO:0000256" key="6">
    <source>
        <dbReference type="ARBA" id="ARBA00023212"/>
    </source>
</evidence>
<evidence type="ECO:0000256" key="2">
    <source>
        <dbReference type="ARBA" id="ARBA00010058"/>
    </source>
</evidence>
<evidence type="ECO:0000313" key="8">
    <source>
        <dbReference type="EMBL" id="ESO82131.1"/>
    </source>
</evidence>
<dbReference type="GeneID" id="20250352"/>
<dbReference type="KEGG" id="lgi:LOTGIDRAFT_237126"/>
<keyword evidence="4" id="KW-0963">Cytoplasm</keyword>
<protein>
    <recommendedName>
        <fullName evidence="7">Profilin</fullName>
    </recommendedName>
</protein>
<dbReference type="PANTHER" id="PTHR11604:SF0">
    <property type="entry name" value="PROFILIN"/>
    <property type="match status" value="1"/>
</dbReference>
<dbReference type="AlphaFoldDB" id="V3ZMR8"/>
<dbReference type="Pfam" id="PF00235">
    <property type="entry name" value="Profilin"/>
    <property type="match status" value="1"/>
</dbReference>
<accession>V3ZMR8</accession>
<dbReference type="CTD" id="20250352"/>
<dbReference type="GO" id="GO:0005938">
    <property type="term" value="C:cell cortex"/>
    <property type="evidence" value="ECO:0007669"/>
    <property type="project" value="TreeGrafter"/>
</dbReference>
<dbReference type="InterPro" id="IPR036140">
    <property type="entry name" value="PFN_sf"/>
</dbReference>
<comment type="subunit">
    <text evidence="3">Occurs in many kinds of cells as a complex with monomeric actin in a 1:1 ratio.</text>
</comment>
<evidence type="ECO:0000256" key="4">
    <source>
        <dbReference type="ARBA" id="ARBA00022490"/>
    </source>
</evidence>
<dbReference type="OrthoDB" id="421374at2759"/>
<keyword evidence="5 7" id="KW-0009">Actin-binding</keyword>